<gene>
    <name evidence="2" type="ORF">AK812_SmicGene4913</name>
</gene>
<proteinExistence type="predicted"/>
<dbReference type="AlphaFoldDB" id="A0A1Q9EV27"/>
<comment type="caution">
    <text evidence="2">The sequence shown here is derived from an EMBL/GenBank/DDBJ whole genome shotgun (WGS) entry which is preliminary data.</text>
</comment>
<sequence length="109" mass="11895">MPIFADRVPGTALEQAAKRKRWWPEGVAFLRQLAKARARETPARLRPAVRLHCWTGMLAVAAQRVAYSLLELPLAAADKCDGTEPPLGDLLADARDTEPVPASRLPAPC</sequence>
<accession>A0A1Q9EV27</accession>
<dbReference type="Proteomes" id="UP000186817">
    <property type="component" value="Unassembled WGS sequence"/>
</dbReference>
<dbReference type="EMBL" id="LSRX01000061">
    <property type="protein sequence ID" value="OLQ11278.1"/>
    <property type="molecule type" value="Genomic_DNA"/>
</dbReference>
<name>A0A1Q9EV27_SYMMI</name>
<protein>
    <submittedName>
        <fullName evidence="2">Uncharacterized protein</fullName>
    </submittedName>
</protein>
<feature type="region of interest" description="Disordered" evidence="1">
    <location>
        <begin position="85"/>
        <end position="109"/>
    </location>
</feature>
<evidence type="ECO:0000256" key="1">
    <source>
        <dbReference type="SAM" id="MobiDB-lite"/>
    </source>
</evidence>
<evidence type="ECO:0000313" key="3">
    <source>
        <dbReference type="Proteomes" id="UP000186817"/>
    </source>
</evidence>
<dbReference type="OrthoDB" id="411712at2759"/>
<keyword evidence="3" id="KW-1185">Reference proteome</keyword>
<reference evidence="2 3" key="1">
    <citation type="submission" date="2016-02" db="EMBL/GenBank/DDBJ databases">
        <title>Genome analysis of coral dinoflagellate symbionts highlights evolutionary adaptations to a symbiotic lifestyle.</title>
        <authorList>
            <person name="Aranda M."/>
            <person name="Li Y."/>
            <person name="Liew Y.J."/>
            <person name="Baumgarten S."/>
            <person name="Simakov O."/>
            <person name="Wilson M."/>
            <person name="Piel J."/>
            <person name="Ashoor H."/>
            <person name="Bougouffa S."/>
            <person name="Bajic V.B."/>
            <person name="Ryu T."/>
            <person name="Ravasi T."/>
            <person name="Bayer T."/>
            <person name="Micklem G."/>
            <person name="Kim H."/>
            <person name="Bhak J."/>
            <person name="Lajeunesse T.C."/>
            <person name="Voolstra C.R."/>
        </authorList>
    </citation>
    <scope>NUCLEOTIDE SEQUENCE [LARGE SCALE GENOMIC DNA]</scope>
    <source>
        <strain evidence="2 3">CCMP2467</strain>
    </source>
</reference>
<evidence type="ECO:0000313" key="2">
    <source>
        <dbReference type="EMBL" id="OLQ11278.1"/>
    </source>
</evidence>
<organism evidence="2 3">
    <name type="scientific">Symbiodinium microadriaticum</name>
    <name type="common">Dinoflagellate</name>
    <name type="synonym">Zooxanthella microadriatica</name>
    <dbReference type="NCBI Taxonomy" id="2951"/>
    <lineage>
        <taxon>Eukaryota</taxon>
        <taxon>Sar</taxon>
        <taxon>Alveolata</taxon>
        <taxon>Dinophyceae</taxon>
        <taxon>Suessiales</taxon>
        <taxon>Symbiodiniaceae</taxon>
        <taxon>Symbiodinium</taxon>
    </lineage>
</organism>